<keyword evidence="3" id="KW-1185">Reference proteome</keyword>
<dbReference type="OrthoDB" id="2637653at2759"/>
<keyword evidence="1" id="KW-1133">Transmembrane helix</keyword>
<keyword evidence="1" id="KW-0812">Transmembrane</keyword>
<dbReference type="Proteomes" id="UP000218811">
    <property type="component" value="Unassembled WGS sequence"/>
</dbReference>
<gene>
    <name evidence="2" type="ORF">WOLCODRAFT_165505</name>
</gene>
<feature type="transmembrane region" description="Helical" evidence="1">
    <location>
        <begin position="63"/>
        <end position="86"/>
    </location>
</feature>
<organism evidence="2 3">
    <name type="scientific">Wolfiporia cocos (strain MD-104)</name>
    <name type="common">Brown rot fungus</name>
    <dbReference type="NCBI Taxonomy" id="742152"/>
    <lineage>
        <taxon>Eukaryota</taxon>
        <taxon>Fungi</taxon>
        <taxon>Dikarya</taxon>
        <taxon>Basidiomycota</taxon>
        <taxon>Agaricomycotina</taxon>
        <taxon>Agaricomycetes</taxon>
        <taxon>Polyporales</taxon>
        <taxon>Phaeolaceae</taxon>
        <taxon>Wolfiporia</taxon>
    </lineage>
</organism>
<name>A0A2H3JTP8_WOLCO</name>
<evidence type="ECO:0000256" key="1">
    <source>
        <dbReference type="SAM" id="Phobius"/>
    </source>
</evidence>
<proteinExistence type="predicted"/>
<keyword evidence="1" id="KW-0472">Membrane</keyword>
<feature type="transmembrane region" description="Helical" evidence="1">
    <location>
        <begin position="98"/>
        <end position="115"/>
    </location>
</feature>
<evidence type="ECO:0000313" key="2">
    <source>
        <dbReference type="EMBL" id="PCH44935.1"/>
    </source>
</evidence>
<accession>A0A2H3JTP8</accession>
<reference evidence="2 3" key="1">
    <citation type="journal article" date="2012" name="Science">
        <title>The Paleozoic origin of enzymatic lignin decomposition reconstructed from 31 fungal genomes.</title>
        <authorList>
            <person name="Floudas D."/>
            <person name="Binder M."/>
            <person name="Riley R."/>
            <person name="Barry K."/>
            <person name="Blanchette R.A."/>
            <person name="Henrissat B."/>
            <person name="Martinez A.T."/>
            <person name="Otillar R."/>
            <person name="Spatafora J.W."/>
            <person name="Yadav J.S."/>
            <person name="Aerts A."/>
            <person name="Benoit I."/>
            <person name="Boyd A."/>
            <person name="Carlson A."/>
            <person name="Copeland A."/>
            <person name="Coutinho P.M."/>
            <person name="de Vries R.P."/>
            <person name="Ferreira P."/>
            <person name="Findley K."/>
            <person name="Foster B."/>
            <person name="Gaskell J."/>
            <person name="Glotzer D."/>
            <person name="Gorecki P."/>
            <person name="Heitman J."/>
            <person name="Hesse C."/>
            <person name="Hori C."/>
            <person name="Igarashi K."/>
            <person name="Jurgens J.A."/>
            <person name="Kallen N."/>
            <person name="Kersten P."/>
            <person name="Kohler A."/>
            <person name="Kuees U."/>
            <person name="Kumar T.K.A."/>
            <person name="Kuo A."/>
            <person name="LaButti K."/>
            <person name="Larrondo L.F."/>
            <person name="Lindquist E."/>
            <person name="Ling A."/>
            <person name="Lombard V."/>
            <person name="Lucas S."/>
            <person name="Lundell T."/>
            <person name="Martin R."/>
            <person name="McLaughlin D.J."/>
            <person name="Morgenstern I."/>
            <person name="Morin E."/>
            <person name="Murat C."/>
            <person name="Nagy L.G."/>
            <person name="Nolan M."/>
            <person name="Ohm R.A."/>
            <person name="Patyshakuliyeva A."/>
            <person name="Rokas A."/>
            <person name="Ruiz-Duenas F.J."/>
            <person name="Sabat G."/>
            <person name="Salamov A."/>
            <person name="Samejima M."/>
            <person name="Schmutz J."/>
            <person name="Slot J.C."/>
            <person name="St John F."/>
            <person name="Stenlid J."/>
            <person name="Sun H."/>
            <person name="Sun S."/>
            <person name="Syed K."/>
            <person name="Tsang A."/>
            <person name="Wiebenga A."/>
            <person name="Young D."/>
            <person name="Pisabarro A."/>
            <person name="Eastwood D.C."/>
            <person name="Martin F."/>
            <person name="Cullen D."/>
            <person name="Grigoriev I.V."/>
            <person name="Hibbett D.S."/>
        </authorList>
    </citation>
    <scope>NUCLEOTIDE SEQUENCE [LARGE SCALE GENOMIC DNA]</scope>
    <source>
        <strain evidence="2 3">MD-104</strain>
    </source>
</reference>
<feature type="transmembrane region" description="Helical" evidence="1">
    <location>
        <begin position="20"/>
        <end position="42"/>
    </location>
</feature>
<dbReference type="AlphaFoldDB" id="A0A2H3JTP8"/>
<dbReference type="EMBL" id="KB468168">
    <property type="protein sequence ID" value="PCH44935.1"/>
    <property type="molecule type" value="Genomic_DNA"/>
</dbReference>
<evidence type="ECO:0000313" key="3">
    <source>
        <dbReference type="Proteomes" id="UP000218811"/>
    </source>
</evidence>
<protein>
    <submittedName>
        <fullName evidence="2">Uncharacterized protein</fullName>
    </submittedName>
</protein>
<sequence length="182" mass="20325">MIPGQSMQFNEYCLVMYAPGSVVAAWIAPATFEAVMMLFVLYKSARYVCLFNHFESQPILQVFIRDGIWALALIVVVTVITALSYTGIICNAVISGSFYFWNLSIYSFAGSHVLLNMRQVGTRMNDFPTAYSSTIWSDLQFGPNDVSIASDNEECYDLENDFPLEVCAESDKRTFGLVSIAV</sequence>